<sequence>MQNSTRCLKASTQNCKIEAFKLVGEVKRISKTSPLQNSTRCLKASTQNCKIEAFKLVGEVKRISKNFALAPCRALFI</sequence>
<evidence type="ECO:0000313" key="2">
    <source>
        <dbReference type="Proteomes" id="UP000042527"/>
    </source>
</evidence>
<protein>
    <submittedName>
        <fullName evidence="1">Uncharacterized protein</fullName>
    </submittedName>
</protein>
<organism evidence="1 2">
    <name type="scientific">Treponema phagedenis</name>
    <dbReference type="NCBI Taxonomy" id="162"/>
    <lineage>
        <taxon>Bacteria</taxon>
        <taxon>Pseudomonadati</taxon>
        <taxon>Spirochaetota</taxon>
        <taxon>Spirochaetia</taxon>
        <taxon>Spirochaetales</taxon>
        <taxon>Treponemataceae</taxon>
        <taxon>Treponema</taxon>
    </lineage>
</organism>
<reference evidence="2" key="1">
    <citation type="submission" date="2015-01" db="EMBL/GenBank/DDBJ databases">
        <authorList>
            <person name="Manzoor Shahid"/>
            <person name="Zubair Saima"/>
        </authorList>
    </citation>
    <scope>NUCLEOTIDE SEQUENCE [LARGE SCALE GENOMIC DNA]</scope>
    <source>
        <strain evidence="2">V1</strain>
    </source>
</reference>
<accession>A0A0B7GX32</accession>
<proteinExistence type="predicted"/>
<keyword evidence="2" id="KW-1185">Reference proteome</keyword>
<name>A0A0B7GX32_TREPH</name>
<dbReference type="AlphaFoldDB" id="A0A0B7GX32"/>
<gene>
    <name evidence="1" type="ORF">TPHV1_70102</name>
</gene>
<dbReference type="EMBL" id="CDNC01000049">
    <property type="protein sequence ID" value="CEM63239.1"/>
    <property type="molecule type" value="Genomic_DNA"/>
</dbReference>
<evidence type="ECO:0000313" key="1">
    <source>
        <dbReference type="EMBL" id="CEM63239.1"/>
    </source>
</evidence>
<dbReference type="Proteomes" id="UP000042527">
    <property type="component" value="Unassembled WGS sequence"/>
</dbReference>